<proteinExistence type="predicted"/>
<accession>A0A653A0L2</accession>
<gene>
    <name evidence="2" type="ORF">TRIP_B120008</name>
</gene>
<reference evidence="2" key="1">
    <citation type="submission" date="2018-07" db="EMBL/GenBank/DDBJ databases">
        <authorList>
            <consortium name="Genoscope - CEA"/>
            <person name="William W."/>
        </authorList>
    </citation>
    <scope>NUCLEOTIDE SEQUENCE</scope>
    <source>
        <strain evidence="2">IK1</strain>
    </source>
</reference>
<dbReference type="AlphaFoldDB" id="A0A653A0L2"/>
<evidence type="ECO:0000313" key="2">
    <source>
        <dbReference type="EMBL" id="VBB41573.1"/>
    </source>
</evidence>
<keyword evidence="1" id="KW-1133">Transmembrane helix</keyword>
<name>A0A653A0L2_UNCDX</name>
<evidence type="ECO:0000256" key="1">
    <source>
        <dbReference type="SAM" id="Phobius"/>
    </source>
</evidence>
<feature type="transmembrane region" description="Helical" evidence="1">
    <location>
        <begin position="15"/>
        <end position="35"/>
    </location>
</feature>
<sequence length="63" mass="7331">MSERLPRMRGFRGILSARVSSGFLLVFLPLWARYLRRVAGKARPWGYLPEAGKERRWAGQELI</sequence>
<dbReference type="EMBL" id="UPXX01000004">
    <property type="protein sequence ID" value="VBB41573.1"/>
    <property type="molecule type" value="Genomic_DNA"/>
</dbReference>
<keyword evidence="1" id="KW-0472">Membrane</keyword>
<organism evidence="2">
    <name type="scientific">Uncultured Desulfatiglans sp</name>
    <dbReference type="NCBI Taxonomy" id="1748965"/>
    <lineage>
        <taxon>Bacteria</taxon>
        <taxon>Pseudomonadati</taxon>
        <taxon>Thermodesulfobacteriota</taxon>
        <taxon>Desulfobacteria</taxon>
        <taxon>Desulfatiglandales</taxon>
        <taxon>Desulfatiglandaceae</taxon>
        <taxon>Desulfatiglans</taxon>
        <taxon>environmental samples</taxon>
    </lineage>
</organism>
<protein>
    <submittedName>
        <fullName evidence="2">Uncharacterized protein</fullName>
    </submittedName>
</protein>
<keyword evidence="1" id="KW-0812">Transmembrane</keyword>